<feature type="compositionally biased region" description="Pro residues" evidence="1">
    <location>
        <begin position="990"/>
        <end position="1000"/>
    </location>
</feature>
<keyword evidence="3" id="KW-1185">Reference proteome</keyword>
<reference evidence="2 3" key="1">
    <citation type="journal article" date="2023" name="BMC Biol.">
        <title>The compact genome of the sponge Oopsacas minuta (Hexactinellida) is lacking key metazoan core genes.</title>
        <authorList>
            <person name="Santini S."/>
            <person name="Schenkelaars Q."/>
            <person name="Jourda C."/>
            <person name="Duchesne M."/>
            <person name="Belahbib H."/>
            <person name="Rocher C."/>
            <person name="Selva M."/>
            <person name="Riesgo A."/>
            <person name="Vervoort M."/>
            <person name="Leys S.P."/>
            <person name="Kodjabachian L."/>
            <person name="Le Bivic A."/>
            <person name="Borchiellini C."/>
            <person name="Claverie J.M."/>
            <person name="Renard E."/>
        </authorList>
    </citation>
    <scope>NUCLEOTIDE SEQUENCE [LARGE SCALE GENOMIC DNA]</scope>
    <source>
        <strain evidence="2">SPO-2</strain>
    </source>
</reference>
<protein>
    <submittedName>
        <fullName evidence="2">Uncharacterized protein</fullName>
    </submittedName>
</protein>
<feature type="region of interest" description="Disordered" evidence="1">
    <location>
        <begin position="41"/>
        <end position="61"/>
    </location>
</feature>
<dbReference type="Proteomes" id="UP001165289">
    <property type="component" value="Unassembled WGS sequence"/>
</dbReference>
<dbReference type="EMBL" id="JAKMXF010000188">
    <property type="protein sequence ID" value="KAI6655528.1"/>
    <property type="molecule type" value="Genomic_DNA"/>
</dbReference>
<comment type="caution">
    <text evidence="2">The sequence shown here is derived from an EMBL/GenBank/DDBJ whole genome shotgun (WGS) entry which is preliminary data.</text>
</comment>
<feature type="compositionally biased region" description="Basic and acidic residues" evidence="1">
    <location>
        <begin position="372"/>
        <end position="384"/>
    </location>
</feature>
<feature type="region of interest" description="Disordered" evidence="1">
    <location>
        <begin position="1070"/>
        <end position="1116"/>
    </location>
</feature>
<feature type="compositionally biased region" description="Basic and acidic residues" evidence="1">
    <location>
        <begin position="1012"/>
        <end position="1028"/>
    </location>
</feature>
<evidence type="ECO:0000313" key="2">
    <source>
        <dbReference type="EMBL" id="KAI6655528.1"/>
    </source>
</evidence>
<evidence type="ECO:0000256" key="1">
    <source>
        <dbReference type="SAM" id="MobiDB-lite"/>
    </source>
</evidence>
<feature type="compositionally biased region" description="Polar residues" evidence="1">
    <location>
        <begin position="670"/>
        <end position="682"/>
    </location>
</feature>
<name>A0AAV7K2Q7_9METZ</name>
<feature type="compositionally biased region" description="Polar residues" evidence="1">
    <location>
        <begin position="1098"/>
        <end position="1108"/>
    </location>
</feature>
<feature type="region of interest" description="Disordered" evidence="1">
    <location>
        <begin position="670"/>
        <end position="723"/>
    </location>
</feature>
<dbReference type="AlphaFoldDB" id="A0AAV7K2Q7"/>
<feature type="region of interest" description="Disordered" evidence="1">
    <location>
        <begin position="1"/>
        <end position="28"/>
    </location>
</feature>
<organism evidence="2 3">
    <name type="scientific">Oopsacas minuta</name>
    <dbReference type="NCBI Taxonomy" id="111878"/>
    <lineage>
        <taxon>Eukaryota</taxon>
        <taxon>Metazoa</taxon>
        <taxon>Porifera</taxon>
        <taxon>Hexactinellida</taxon>
        <taxon>Hexasterophora</taxon>
        <taxon>Lyssacinosida</taxon>
        <taxon>Leucopsacidae</taxon>
        <taxon>Oopsacas</taxon>
    </lineage>
</organism>
<evidence type="ECO:0000313" key="3">
    <source>
        <dbReference type="Proteomes" id="UP001165289"/>
    </source>
</evidence>
<feature type="region of interest" description="Disordered" evidence="1">
    <location>
        <begin position="353"/>
        <end position="384"/>
    </location>
</feature>
<accession>A0AAV7K2Q7</accession>
<feature type="region of interest" description="Disordered" evidence="1">
    <location>
        <begin position="953"/>
        <end position="1031"/>
    </location>
</feature>
<feature type="compositionally biased region" description="Basic and acidic residues" evidence="1">
    <location>
        <begin position="709"/>
        <end position="722"/>
    </location>
</feature>
<gene>
    <name evidence="2" type="ORF">LOD99_2027</name>
</gene>
<proteinExistence type="predicted"/>
<sequence length="1116" mass="124406">MELTAHPDSLWLPLKEIPPPTDKAEADSSPITIVAQDYLDDPPVRDIPETPTPDQIDLPPVCTHKDTPLPPHNTDISHAIAATASAVASSIPLTQLQRSIDMFCTALLAKTDSRPSEPVQTDRYSLRMIEDLDFIKYQLSYHQKPSPAAQDGELFREFKNEINQLKQRLDEKTTLSQMYAPLSNIQQEISSLRAALASRSPKPSLPPTPVHTNSSHIVKIPDNTFASKECQTTLTGIPATSVSIQTTPPILLSKPPRQYISPIYSSSPLSYPAAPLHTRVPPIKLSHLDNKLSDIRHTQRQIGTKPPRTLSLPITDIVHQVVNSDGDDIIHRTRKLVSDKLDSIHTMQREHILAKSSKKENIQVTTHRNKTRRDNKGSDKHEKDPVYIARVYGDKRDAKVKSKQPDREMASVYRQIENIRTQVHQLTANRPVPNPIPIQQHIRYHNTQSVQPQVYRAAKLIRPPRLMPSPNSPSPPLEQEKLANKMPRVIICENAQVQTSFQSPVTPVSRVSSRRNTPCMTSHDNIPADIIQSELVMEPDRPVSTPPLDLSIDTVSHDDEDQSQLLQEMISLQANDVSPGEDQSLMEVPYRLSDPLELVREQEIGRRHLIERVQQMLIHRTTECVSNQVRMIQARERQEREIRLNAAVEHIIKDDVIRYIRTVREELRNQNETIPHSPTEVPSSQLQVPLSEEEEEEYSLSFVSESDNLSDHSSVHSSRLGEEQSLNNTLTPHSTFISPLAPTTPRFIPSPHTQAFSLPTSPHSFLTRLTPDLPISPHYMEVQCNLRDRTLSPIPSSPALSIQTATSPTVDSDADIPIPPFSVGTQCDLNRTPPLLPSPPSVEVQYDFTNTLSSSTPFPNPLQFDAKPYRDSRHVAPVTGYHIPSDDSTSYNFTDITPSTDYTEYNLSAGECIPLYSHRHKYSACSDLSLGEVPPGDRLSPAVEAALLLKNQPSDISPGEIHSKDHIKTPKPGHHQTEAVFSPQEVSSNPSPPLYNPSTPPHRYSPGIEATLDSKDSDTTQSDSEHLSRSVTLSLAFSSPSNKTTTRHRDGVDVFDVSSLEGLAAPVGWEHSQISKGDPSPLNNTSQQPHHLFDTPHLDQSSNSTTCDVHSIDSIA</sequence>